<dbReference type="KEGG" id="azc:AZC_3978"/>
<dbReference type="PROSITE" id="PS50977">
    <property type="entry name" value="HTH_TETR_2"/>
    <property type="match status" value="1"/>
</dbReference>
<dbReference type="SUPFAM" id="SSF46689">
    <property type="entry name" value="Homeodomain-like"/>
    <property type="match status" value="1"/>
</dbReference>
<reference evidence="4 5" key="6">
    <citation type="journal article" date="2011" name="Appl. Environ. Microbiol.">
        <title>Involvement of the azorhizobial chromosome partition gene (parA) in the onset of bacteroid differentiation during Sesbania rostrata stem nodule development.</title>
        <authorList>
            <person name="Liu CT."/>
            <person name="Lee KB."/>
            <person name="Wang YS."/>
            <person name="Peng MH."/>
            <person name="Lee KT."/>
            <person name="Suzuki S."/>
            <person name="Suzuki T."/>
            <person name="Oyaizu H."/>
        </authorList>
    </citation>
    <scope>NUCLEOTIDE SEQUENCE [LARGE SCALE GENOMIC DNA]</scope>
    <source>
        <strain evidence="5">ATCC 43989 / DSM 5975 / JCM 20966 / LMG 6465 / NBRC 14845 / NCIMB 13405 / ORS 571</strain>
    </source>
</reference>
<reference evidence="4 5" key="3">
    <citation type="journal article" date="2008" name="BMC Genomics">
        <title>The genome of the versatile nitrogen fixer Azorhizobium caulinodans ORS571.</title>
        <authorList>
            <person name="Lee KB."/>
            <person name="Backer P.D."/>
            <person name="Aono T."/>
            <person name="Liu CT."/>
            <person name="Suzuki S."/>
            <person name="Suzuki T."/>
            <person name="Kaneko T."/>
            <person name="Yamada M."/>
            <person name="Tabata S."/>
            <person name="Kupfer D.M."/>
            <person name="Najar F.Z."/>
            <person name="Wiley G.B."/>
            <person name="Roe B."/>
            <person name="Binnewies T.T."/>
            <person name="Ussery D.W."/>
            <person name="D'Haeze W."/>
            <person name="Herder J.D."/>
            <person name="Gevers D."/>
            <person name="Vereecke D."/>
            <person name="Holsters M."/>
            <person name="Oyaizu H."/>
        </authorList>
    </citation>
    <scope>NUCLEOTIDE SEQUENCE [LARGE SCALE GENOMIC DNA]</scope>
    <source>
        <strain evidence="5">ATCC 43989 / DSM 5975 / JCM 20966 / LMG 6465 / NBRC 14845 / NCIMB 13405 / ORS 571</strain>
    </source>
</reference>
<dbReference type="eggNOG" id="COG1309">
    <property type="taxonomic scope" value="Bacteria"/>
</dbReference>
<dbReference type="Proteomes" id="UP000000270">
    <property type="component" value="Chromosome"/>
</dbReference>
<dbReference type="InterPro" id="IPR009057">
    <property type="entry name" value="Homeodomain-like_sf"/>
</dbReference>
<evidence type="ECO:0000313" key="5">
    <source>
        <dbReference type="Proteomes" id="UP000000270"/>
    </source>
</evidence>
<evidence type="ECO:0000256" key="1">
    <source>
        <dbReference type="ARBA" id="ARBA00023125"/>
    </source>
</evidence>
<proteinExistence type="predicted"/>
<organism evidence="4 5">
    <name type="scientific">Azorhizobium caulinodans (strain ATCC 43989 / DSM 5975 / JCM 20966 / LMG 6465 / NBRC 14845 / NCIMB 13405 / ORS 571)</name>
    <dbReference type="NCBI Taxonomy" id="438753"/>
    <lineage>
        <taxon>Bacteria</taxon>
        <taxon>Pseudomonadati</taxon>
        <taxon>Pseudomonadota</taxon>
        <taxon>Alphaproteobacteria</taxon>
        <taxon>Hyphomicrobiales</taxon>
        <taxon>Xanthobacteraceae</taxon>
        <taxon>Azorhizobium</taxon>
    </lineage>
</organism>
<dbReference type="GO" id="GO:0003677">
    <property type="term" value="F:DNA binding"/>
    <property type="evidence" value="ECO:0007669"/>
    <property type="project" value="UniProtKB-UniRule"/>
</dbReference>
<reference evidence="4 5" key="4">
    <citation type="journal article" date="2009" name="Appl. Environ. Microbiol.">
        <title>Comparative genome-wide transcriptional profiling of Azorhizobium caulinodans ORS571 grown under free-living and symbiotic conditions.</title>
        <authorList>
            <person name="Tsukada S."/>
            <person name="Aono T."/>
            <person name="Akiba N."/>
            <person name="Lee KB."/>
            <person name="Liu CT."/>
            <person name="Toyazaki H."/>
            <person name="Oyaizu H."/>
        </authorList>
    </citation>
    <scope>NUCLEOTIDE SEQUENCE [LARGE SCALE GENOMIC DNA]</scope>
    <source>
        <strain evidence="5">ATCC 43989 / DSM 5975 / JCM 20966 / LMG 6465 / NBRC 14845 / NCIMB 13405 / ORS 571</strain>
    </source>
</reference>
<feature type="DNA-binding region" description="H-T-H motif" evidence="2">
    <location>
        <begin position="27"/>
        <end position="46"/>
    </location>
</feature>
<evidence type="ECO:0000259" key="3">
    <source>
        <dbReference type="PROSITE" id="PS50977"/>
    </source>
</evidence>
<reference evidence="4 5" key="5">
    <citation type="journal article" date="2010" name="Appl. Environ. Microbiol.">
        <title>phrR-like gene praR of Azorhizobium caulinodans ORS571 is essential for symbiosis with Sesbania rostrata and is involved in expression of reb genes.</title>
        <authorList>
            <person name="Akiba N."/>
            <person name="Aono T."/>
            <person name="Toyazaki H."/>
            <person name="Sato S."/>
            <person name="Oyaizu H."/>
        </authorList>
    </citation>
    <scope>NUCLEOTIDE SEQUENCE [LARGE SCALE GENOMIC DNA]</scope>
    <source>
        <strain evidence="5">ATCC 43989 / DSM 5975 / JCM 20966 / LMG 6465 / NBRC 14845 / NCIMB 13405 / ORS 571</strain>
    </source>
</reference>
<evidence type="ECO:0000256" key="2">
    <source>
        <dbReference type="PROSITE-ProRule" id="PRU00335"/>
    </source>
</evidence>
<dbReference type="EMBL" id="AP009384">
    <property type="protein sequence ID" value="BAF89976.1"/>
    <property type="molecule type" value="Genomic_DNA"/>
</dbReference>
<gene>
    <name evidence="4" type="ordered locus">AZC_3978</name>
</gene>
<keyword evidence="1 2" id="KW-0238">DNA-binding</keyword>
<dbReference type="RefSeq" id="WP_012172498.1">
    <property type="nucleotide sequence ID" value="NC_009937.1"/>
</dbReference>
<sequence length="220" mass="24503">MTFETSRDAALRAFLQLLETTPFERIDLLDVAEHSGVPLPELRAAFASRRDLLAAFFKATDRQVLAASDDDFTDETAQERLFEVLMRRLDALEPHKEAVRALMRSARRNPPLAFLLLELSVKSQTWMLAAARLPASGLAGAVRARGLALLFGRVLDVWLDEEDPGLSRTMATLDRELANGAKLLGILDDLAYLARPWRIERRRRDVPPVTEEPGTADAAA</sequence>
<reference evidence="5" key="2">
    <citation type="submission" date="2007-04" db="EMBL/GenBank/DDBJ databases">
        <title>Complete genome sequence of the nitrogen-fixing bacterium Azorhizobium caulinodans ORS571.</title>
        <authorList>
            <person name="Lee K.B."/>
            <person name="Backer P.D."/>
            <person name="Aono T."/>
            <person name="Liu C.T."/>
            <person name="Suzuki S."/>
            <person name="Suzuki T."/>
            <person name="Kaneko T."/>
            <person name="Yamada M."/>
            <person name="Tabata S."/>
            <person name="Kupfer D.M."/>
            <person name="Najar F.Z."/>
            <person name="Wiley G.B."/>
            <person name="Roe B."/>
            <person name="Binnewies T."/>
            <person name="Ussery D."/>
            <person name="Vereecke D."/>
            <person name="Gevers D."/>
            <person name="Holsters M."/>
            <person name="Oyaizu H."/>
        </authorList>
    </citation>
    <scope>NUCLEOTIDE SEQUENCE [LARGE SCALE GENOMIC DNA]</scope>
    <source>
        <strain evidence="5">ATCC 43989 / DSM 5975 / JCM 20966 / LMG 6465 / NBRC 14845 / NCIMB 13405 / ORS 571</strain>
    </source>
</reference>
<accession>A8IL20</accession>
<evidence type="ECO:0000313" key="4">
    <source>
        <dbReference type="EMBL" id="BAF89976.1"/>
    </source>
</evidence>
<dbReference type="HOGENOM" id="CLU_085682_0_0_5"/>
<feature type="domain" description="HTH tetR-type" evidence="3">
    <location>
        <begin position="4"/>
        <end position="64"/>
    </location>
</feature>
<dbReference type="InterPro" id="IPR001647">
    <property type="entry name" value="HTH_TetR"/>
</dbReference>
<dbReference type="Gene3D" id="1.10.357.10">
    <property type="entry name" value="Tetracycline Repressor, domain 2"/>
    <property type="match status" value="1"/>
</dbReference>
<name>A8IL20_AZOC5</name>
<reference evidence="4 5" key="1">
    <citation type="journal article" date="2007" name="Appl. Environ. Microbiol.">
        <title>Rhizobial factors required for stem nodule maturation and maintenance in Sesbania rostrata-Azorhizobium caulinodans ORS571 symbiosis.</title>
        <authorList>
            <person name="Suzuki S."/>
            <person name="Aono T."/>
            <person name="Lee KB."/>
            <person name="Suzuki T."/>
            <person name="Liu CT."/>
            <person name="Miwa H."/>
            <person name="Wakao S."/>
            <person name="Iki T."/>
            <person name="Oyaizu H."/>
        </authorList>
    </citation>
    <scope>NUCLEOTIDE SEQUENCE [LARGE SCALE GENOMIC DNA]</scope>
    <source>
        <strain evidence="5">ATCC 43989 / DSM 5975 / JCM 20966 / LMG 6465 / NBRC 14845 / NCIMB 13405 / ORS 571</strain>
    </source>
</reference>
<keyword evidence="5" id="KW-1185">Reference proteome</keyword>
<dbReference type="STRING" id="438753.AZC_3978"/>
<protein>
    <recommendedName>
        <fullName evidence="3">HTH tetR-type domain-containing protein</fullName>
    </recommendedName>
</protein>
<dbReference type="AlphaFoldDB" id="A8IL20"/>